<dbReference type="Proteomes" id="UP000828251">
    <property type="component" value="Unassembled WGS sequence"/>
</dbReference>
<name>A0A9D3V6K5_9ROSI</name>
<comment type="caution">
    <text evidence="1">The sequence shown here is derived from an EMBL/GenBank/DDBJ whole genome shotgun (WGS) entry which is preliminary data.</text>
</comment>
<evidence type="ECO:0000313" key="2">
    <source>
        <dbReference type="Proteomes" id="UP000828251"/>
    </source>
</evidence>
<proteinExistence type="predicted"/>
<keyword evidence="2" id="KW-1185">Reference proteome</keyword>
<evidence type="ECO:0008006" key="3">
    <source>
        <dbReference type="Google" id="ProtNLM"/>
    </source>
</evidence>
<dbReference type="EMBL" id="JAIQCV010000008">
    <property type="protein sequence ID" value="KAH1073102.1"/>
    <property type="molecule type" value="Genomic_DNA"/>
</dbReference>
<gene>
    <name evidence="1" type="ORF">J1N35_025430</name>
</gene>
<dbReference type="Gene3D" id="1.10.340.70">
    <property type="match status" value="1"/>
</dbReference>
<dbReference type="AlphaFoldDB" id="A0A9D3V6K5"/>
<dbReference type="OrthoDB" id="989289at2759"/>
<accession>A0A9D3V6K5</accession>
<reference evidence="1 2" key="1">
    <citation type="journal article" date="2021" name="Plant Biotechnol. J.">
        <title>Multi-omics assisted identification of the key and species-specific regulatory components of drought-tolerant mechanisms in Gossypium stocksii.</title>
        <authorList>
            <person name="Yu D."/>
            <person name="Ke L."/>
            <person name="Zhang D."/>
            <person name="Wu Y."/>
            <person name="Sun Y."/>
            <person name="Mei J."/>
            <person name="Sun J."/>
            <person name="Sun Y."/>
        </authorList>
    </citation>
    <scope>NUCLEOTIDE SEQUENCE [LARGE SCALE GENOMIC DNA]</scope>
    <source>
        <strain evidence="2">cv. E1</strain>
        <tissue evidence="1">Leaf</tissue>
    </source>
</reference>
<sequence length="107" mass="12638">MCLEGSQDFEDDRDCNLSPNLLRKVEQDKKQILPYKESEDIVSLEEEKEVKIRAYITTKTKQTMRFRYCWSTIEGDCISYIKKCRKCQIYGDKIHLPPSSLYVMTSL</sequence>
<protein>
    <recommendedName>
        <fullName evidence="3">Integrase zinc-binding domain-containing protein</fullName>
    </recommendedName>
</protein>
<evidence type="ECO:0000313" key="1">
    <source>
        <dbReference type="EMBL" id="KAH1073102.1"/>
    </source>
</evidence>
<organism evidence="1 2">
    <name type="scientific">Gossypium stocksii</name>
    <dbReference type="NCBI Taxonomy" id="47602"/>
    <lineage>
        <taxon>Eukaryota</taxon>
        <taxon>Viridiplantae</taxon>
        <taxon>Streptophyta</taxon>
        <taxon>Embryophyta</taxon>
        <taxon>Tracheophyta</taxon>
        <taxon>Spermatophyta</taxon>
        <taxon>Magnoliopsida</taxon>
        <taxon>eudicotyledons</taxon>
        <taxon>Gunneridae</taxon>
        <taxon>Pentapetalae</taxon>
        <taxon>rosids</taxon>
        <taxon>malvids</taxon>
        <taxon>Malvales</taxon>
        <taxon>Malvaceae</taxon>
        <taxon>Malvoideae</taxon>
        <taxon>Gossypium</taxon>
    </lineage>
</organism>